<dbReference type="GO" id="GO:0003677">
    <property type="term" value="F:DNA binding"/>
    <property type="evidence" value="ECO:0007669"/>
    <property type="project" value="UniProtKB-KW"/>
</dbReference>
<keyword evidence="1" id="KW-0805">Transcription regulation</keyword>
<dbReference type="InterPro" id="IPR011663">
    <property type="entry name" value="UTRA"/>
</dbReference>
<dbReference type="AlphaFoldDB" id="A0A7W9JCL9"/>
<dbReference type="CDD" id="cd07377">
    <property type="entry name" value="WHTH_GntR"/>
    <property type="match status" value="1"/>
</dbReference>
<dbReference type="RefSeq" id="WP_184801547.1">
    <property type="nucleotide sequence ID" value="NZ_JACHMY010000001.1"/>
</dbReference>
<protein>
    <submittedName>
        <fullName evidence="5">GntR family transcriptional regulator</fullName>
    </submittedName>
</protein>
<dbReference type="Gene3D" id="3.40.1410.10">
    <property type="entry name" value="Chorismate lyase-like"/>
    <property type="match status" value="1"/>
</dbReference>
<evidence type="ECO:0000313" key="6">
    <source>
        <dbReference type="Proteomes" id="UP000549971"/>
    </source>
</evidence>
<reference evidence="5 6" key="1">
    <citation type="submission" date="2020-08" db="EMBL/GenBank/DDBJ databases">
        <title>Sequencing the genomes of 1000 actinobacteria strains.</title>
        <authorList>
            <person name="Klenk H.-P."/>
        </authorList>
    </citation>
    <scope>NUCLEOTIDE SEQUENCE [LARGE SCALE GENOMIC DNA]</scope>
    <source>
        <strain evidence="5 6">DSM 28967</strain>
    </source>
</reference>
<keyword evidence="3" id="KW-0804">Transcription</keyword>
<comment type="caution">
    <text evidence="5">The sequence shown here is derived from an EMBL/GenBank/DDBJ whole genome shotgun (WGS) entry which is preliminary data.</text>
</comment>
<keyword evidence="2" id="KW-0238">DNA-binding</keyword>
<evidence type="ECO:0000259" key="4">
    <source>
        <dbReference type="PROSITE" id="PS50949"/>
    </source>
</evidence>
<dbReference type="InterPro" id="IPR000524">
    <property type="entry name" value="Tscrpt_reg_HTH_GntR"/>
</dbReference>
<dbReference type="GO" id="GO:0003700">
    <property type="term" value="F:DNA-binding transcription factor activity"/>
    <property type="evidence" value="ECO:0007669"/>
    <property type="project" value="InterPro"/>
</dbReference>
<dbReference type="InterPro" id="IPR036388">
    <property type="entry name" value="WH-like_DNA-bd_sf"/>
</dbReference>
<dbReference type="SMART" id="SM00866">
    <property type="entry name" value="UTRA"/>
    <property type="match status" value="1"/>
</dbReference>
<dbReference type="Pfam" id="PF07702">
    <property type="entry name" value="UTRA"/>
    <property type="match status" value="1"/>
</dbReference>
<dbReference type="SMART" id="SM00345">
    <property type="entry name" value="HTH_GNTR"/>
    <property type="match status" value="1"/>
</dbReference>
<organism evidence="5 6">
    <name type="scientific">Kribbella italica</name>
    <dbReference type="NCBI Taxonomy" id="1540520"/>
    <lineage>
        <taxon>Bacteria</taxon>
        <taxon>Bacillati</taxon>
        <taxon>Actinomycetota</taxon>
        <taxon>Actinomycetes</taxon>
        <taxon>Propionibacteriales</taxon>
        <taxon>Kribbellaceae</taxon>
        <taxon>Kribbella</taxon>
    </lineage>
</organism>
<dbReference type="SUPFAM" id="SSF46785">
    <property type="entry name" value="Winged helix' DNA-binding domain"/>
    <property type="match status" value="1"/>
</dbReference>
<dbReference type="Pfam" id="PF00392">
    <property type="entry name" value="GntR"/>
    <property type="match status" value="1"/>
</dbReference>
<keyword evidence="6" id="KW-1185">Reference proteome</keyword>
<dbReference type="Proteomes" id="UP000549971">
    <property type="component" value="Unassembled WGS sequence"/>
</dbReference>
<dbReference type="PRINTS" id="PR00035">
    <property type="entry name" value="HTHGNTR"/>
</dbReference>
<dbReference type="PANTHER" id="PTHR44846:SF17">
    <property type="entry name" value="GNTR-FAMILY TRANSCRIPTIONAL REGULATOR"/>
    <property type="match status" value="1"/>
</dbReference>
<name>A0A7W9JCL9_9ACTN</name>
<evidence type="ECO:0000256" key="2">
    <source>
        <dbReference type="ARBA" id="ARBA00023125"/>
    </source>
</evidence>
<feature type="domain" description="HTH gntR-type" evidence="4">
    <location>
        <begin position="1"/>
        <end position="67"/>
    </location>
</feature>
<accession>A0A7W9JCL9</accession>
<dbReference type="GO" id="GO:0045892">
    <property type="term" value="P:negative regulation of DNA-templated transcription"/>
    <property type="evidence" value="ECO:0007669"/>
    <property type="project" value="TreeGrafter"/>
</dbReference>
<dbReference type="PANTHER" id="PTHR44846">
    <property type="entry name" value="MANNOSYL-D-GLYCERATE TRANSPORT/METABOLISM SYSTEM REPRESSOR MNGR-RELATED"/>
    <property type="match status" value="1"/>
</dbReference>
<sequence length="243" mass="27177">MPETLQERVARLIRDSLGEPGSPLPSEAELVERYGASRNTVRAALALLEAEGLITSSQGRTRQVRKIHRWEWKMAEWEKAHNNDGDAWSNTIRAQGGIPRNDMQILSIEAPADVAEALKIPVGTAIQARNRLRWVNDEPHQLSDSYFPPFVTDGSDLFWNPKDLAVKGGLLAASGHKQTRWHDLLTARMPSADESQRLMMAPGTPLLVHSRVGYDAEGRPVRYMVSRMAADRVEVSYDLNSDD</sequence>
<gene>
    <name evidence="5" type="ORF">HDA39_006438</name>
</gene>
<evidence type="ECO:0000313" key="5">
    <source>
        <dbReference type="EMBL" id="MBB5839704.1"/>
    </source>
</evidence>
<evidence type="ECO:0000256" key="1">
    <source>
        <dbReference type="ARBA" id="ARBA00023015"/>
    </source>
</evidence>
<evidence type="ECO:0000256" key="3">
    <source>
        <dbReference type="ARBA" id="ARBA00023163"/>
    </source>
</evidence>
<proteinExistence type="predicted"/>
<dbReference type="SUPFAM" id="SSF64288">
    <property type="entry name" value="Chorismate lyase-like"/>
    <property type="match status" value="1"/>
</dbReference>
<dbReference type="InterPro" id="IPR050679">
    <property type="entry name" value="Bact_HTH_transcr_reg"/>
</dbReference>
<dbReference type="Gene3D" id="1.10.10.10">
    <property type="entry name" value="Winged helix-like DNA-binding domain superfamily/Winged helix DNA-binding domain"/>
    <property type="match status" value="1"/>
</dbReference>
<dbReference type="PROSITE" id="PS50949">
    <property type="entry name" value="HTH_GNTR"/>
    <property type="match status" value="1"/>
</dbReference>
<dbReference type="InterPro" id="IPR036390">
    <property type="entry name" value="WH_DNA-bd_sf"/>
</dbReference>
<dbReference type="EMBL" id="JACHMY010000001">
    <property type="protein sequence ID" value="MBB5839704.1"/>
    <property type="molecule type" value="Genomic_DNA"/>
</dbReference>
<dbReference type="InterPro" id="IPR028978">
    <property type="entry name" value="Chorismate_lyase_/UTRA_dom_sf"/>
</dbReference>